<organism evidence="2">
    <name type="scientific">Gaeumannomyces tritici (strain R3-111a-1)</name>
    <name type="common">Wheat and barley take-all root rot fungus</name>
    <name type="synonym">Gaeumannomyces graminis var. tritici</name>
    <dbReference type="NCBI Taxonomy" id="644352"/>
    <lineage>
        <taxon>Eukaryota</taxon>
        <taxon>Fungi</taxon>
        <taxon>Dikarya</taxon>
        <taxon>Ascomycota</taxon>
        <taxon>Pezizomycotina</taxon>
        <taxon>Sordariomycetes</taxon>
        <taxon>Sordariomycetidae</taxon>
        <taxon>Magnaporthales</taxon>
        <taxon>Magnaporthaceae</taxon>
        <taxon>Gaeumannomyces</taxon>
    </lineage>
</organism>
<evidence type="ECO:0000313" key="4">
    <source>
        <dbReference type="Proteomes" id="UP000006039"/>
    </source>
</evidence>
<dbReference type="RefSeq" id="XP_009221631.1">
    <property type="nucleotide sequence ID" value="XM_009223367.1"/>
</dbReference>
<evidence type="ECO:0000313" key="2">
    <source>
        <dbReference type="EMBL" id="EJT75631.1"/>
    </source>
</evidence>
<feature type="compositionally biased region" description="Acidic residues" evidence="1">
    <location>
        <begin position="551"/>
        <end position="560"/>
    </location>
</feature>
<sequence>MGQGSAQGKIPGRLPLDRPEVRFQDLSKLSGSRDDFTRRLTTHHIWKIQPFLNTQGTPYTAASAAADWTRCFVTEEHADRDEIARRCAQLEMRIPGGLSTARRKLTGDQRAQITRLEEDLARDEQRASPGRQNFAWHVEQLEVVRPANHMGLFETARKKRKQAWDVSAILVFCTRRPADGVDVAELFYTTTTSARGNELPVYTKIARRHLSLETLKTFNISFEIDPQNRPPFCGRHLLVSRQRGLLQKQVPFRMDPSYFIIKRWVPEEEQERLWQHTRTIRDRRGVSTPMDIPHQDPDAAPALVRQEDDNYGPSDTLSSVASVVTNGEVPPRLSRLRSRYEPEGAMRRQMELEKRARHEKDLKAKIRQEEEAKEEAMRREREKRAQHHKTQEEEARRRKEAEEESRRLKEAEEYAKRRNLLEEEARRRKEVHEATRRQRDVTEEDVKRRRDLEAAEIRQRYEREQAQRRSELVEAEMRERYQREQAERRKDLDGRVTPVPAQTRPIITHNGLRSQMASRPSESSRTPANFLQTTKPAGRGRRNSMSRTDDSDSTAEEDDDIVARLLSQWTPARVEGAGTHENGKASQGAGRASDADVAADGLPEAHHADHPTRSRDRSRQR</sequence>
<reference evidence="4" key="1">
    <citation type="submission" date="2010-07" db="EMBL/GenBank/DDBJ databases">
        <title>The genome sequence of Gaeumannomyces graminis var. tritici strain R3-111a-1.</title>
        <authorList>
            <consortium name="The Broad Institute Genome Sequencing Platform"/>
            <person name="Ma L.-J."/>
            <person name="Dead R."/>
            <person name="Young S."/>
            <person name="Zeng Q."/>
            <person name="Koehrsen M."/>
            <person name="Alvarado L."/>
            <person name="Berlin A."/>
            <person name="Chapman S.B."/>
            <person name="Chen Z."/>
            <person name="Freedman E."/>
            <person name="Gellesch M."/>
            <person name="Goldberg J."/>
            <person name="Griggs A."/>
            <person name="Gujja S."/>
            <person name="Heilman E.R."/>
            <person name="Heiman D."/>
            <person name="Hepburn T."/>
            <person name="Howarth C."/>
            <person name="Jen D."/>
            <person name="Larson L."/>
            <person name="Mehta T."/>
            <person name="Neiman D."/>
            <person name="Pearson M."/>
            <person name="Roberts A."/>
            <person name="Saif S."/>
            <person name="Shea T."/>
            <person name="Shenoy N."/>
            <person name="Sisk P."/>
            <person name="Stolte C."/>
            <person name="Sykes S."/>
            <person name="Walk T."/>
            <person name="White J."/>
            <person name="Yandava C."/>
            <person name="Haas B."/>
            <person name="Nusbaum C."/>
            <person name="Birren B."/>
        </authorList>
    </citation>
    <scope>NUCLEOTIDE SEQUENCE [LARGE SCALE GENOMIC DNA]</scope>
    <source>
        <strain evidence="4">R3-111a-1</strain>
    </source>
</reference>
<dbReference type="AlphaFoldDB" id="J3NW99"/>
<reference evidence="3" key="5">
    <citation type="submission" date="2018-04" db="UniProtKB">
        <authorList>
            <consortium name="EnsemblFungi"/>
        </authorList>
    </citation>
    <scope>IDENTIFICATION</scope>
    <source>
        <strain evidence="3">R3-111a-1</strain>
    </source>
</reference>
<evidence type="ECO:0000256" key="1">
    <source>
        <dbReference type="SAM" id="MobiDB-lite"/>
    </source>
</evidence>
<feature type="compositionally biased region" description="Basic and acidic residues" evidence="1">
    <location>
        <begin position="603"/>
        <end position="621"/>
    </location>
</feature>
<dbReference type="OrthoDB" id="5242628at2759"/>
<feature type="region of interest" description="Disordered" evidence="1">
    <location>
        <begin position="326"/>
        <end position="621"/>
    </location>
</feature>
<reference evidence="2" key="3">
    <citation type="submission" date="2010-09" db="EMBL/GenBank/DDBJ databases">
        <title>Annotation of Gaeumannomyces graminis var. tritici R3-111a-1.</title>
        <authorList>
            <consortium name="The Broad Institute Genome Sequencing Platform"/>
            <person name="Ma L.-J."/>
            <person name="Dead R."/>
            <person name="Young S.K."/>
            <person name="Zeng Q."/>
            <person name="Gargeya S."/>
            <person name="Fitzgerald M."/>
            <person name="Haas B."/>
            <person name="Abouelleil A."/>
            <person name="Alvarado L."/>
            <person name="Arachchi H.M."/>
            <person name="Berlin A."/>
            <person name="Brown A."/>
            <person name="Chapman S.B."/>
            <person name="Chen Z."/>
            <person name="Dunbar C."/>
            <person name="Freedman E."/>
            <person name="Gearin G."/>
            <person name="Gellesch M."/>
            <person name="Goldberg J."/>
            <person name="Griggs A."/>
            <person name="Gujja S."/>
            <person name="Heiman D."/>
            <person name="Howarth C."/>
            <person name="Larson L."/>
            <person name="Lui A."/>
            <person name="MacDonald P.J.P."/>
            <person name="Mehta T."/>
            <person name="Montmayeur A."/>
            <person name="Murphy C."/>
            <person name="Neiman D."/>
            <person name="Pearson M."/>
            <person name="Priest M."/>
            <person name="Roberts A."/>
            <person name="Saif S."/>
            <person name="Shea T."/>
            <person name="Shenoy N."/>
            <person name="Sisk P."/>
            <person name="Stolte C."/>
            <person name="Sykes S."/>
            <person name="Yandava C."/>
            <person name="Wortman J."/>
            <person name="Nusbaum C."/>
            <person name="Birren B."/>
        </authorList>
    </citation>
    <scope>NUCLEOTIDE SEQUENCE</scope>
    <source>
        <strain evidence="2">R3-111a-1</strain>
    </source>
</reference>
<keyword evidence="4" id="KW-1185">Reference proteome</keyword>
<evidence type="ECO:0000313" key="3">
    <source>
        <dbReference type="EnsemblFungi" id="EJT75631"/>
    </source>
</evidence>
<dbReference type="eggNOG" id="ENOG502SWP2">
    <property type="taxonomic scope" value="Eukaryota"/>
</dbReference>
<accession>J3NW99</accession>
<reference evidence="2" key="2">
    <citation type="submission" date="2010-07" db="EMBL/GenBank/DDBJ databases">
        <authorList>
            <consortium name="The Broad Institute Genome Sequencing Platform"/>
            <consortium name="Broad Institute Genome Sequencing Center for Infectious Disease"/>
            <person name="Ma L.-J."/>
            <person name="Dead R."/>
            <person name="Young S."/>
            <person name="Zeng Q."/>
            <person name="Koehrsen M."/>
            <person name="Alvarado L."/>
            <person name="Berlin A."/>
            <person name="Chapman S.B."/>
            <person name="Chen Z."/>
            <person name="Freedman E."/>
            <person name="Gellesch M."/>
            <person name="Goldberg J."/>
            <person name="Griggs A."/>
            <person name="Gujja S."/>
            <person name="Heilman E.R."/>
            <person name="Heiman D."/>
            <person name="Hepburn T."/>
            <person name="Howarth C."/>
            <person name="Jen D."/>
            <person name="Larson L."/>
            <person name="Mehta T."/>
            <person name="Neiman D."/>
            <person name="Pearson M."/>
            <person name="Roberts A."/>
            <person name="Saif S."/>
            <person name="Shea T."/>
            <person name="Shenoy N."/>
            <person name="Sisk P."/>
            <person name="Stolte C."/>
            <person name="Sykes S."/>
            <person name="Walk T."/>
            <person name="White J."/>
            <person name="Yandava C."/>
            <person name="Haas B."/>
            <person name="Nusbaum C."/>
            <person name="Birren B."/>
        </authorList>
    </citation>
    <scope>NUCLEOTIDE SEQUENCE</scope>
    <source>
        <strain evidence="2">R3-111a-1</strain>
    </source>
</reference>
<proteinExistence type="predicted"/>
<dbReference type="VEuPathDB" id="FungiDB:GGTG_05564"/>
<reference evidence="3" key="4">
    <citation type="journal article" date="2015" name="G3 (Bethesda)">
        <title>Genome sequences of three phytopathogenic species of the Magnaporthaceae family of fungi.</title>
        <authorList>
            <person name="Okagaki L.H."/>
            <person name="Nunes C.C."/>
            <person name="Sailsbery J."/>
            <person name="Clay B."/>
            <person name="Brown D."/>
            <person name="John T."/>
            <person name="Oh Y."/>
            <person name="Young N."/>
            <person name="Fitzgerald M."/>
            <person name="Haas B.J."/>
            <person name="Zeng Q."/>
            <person name="Young S."/>
            <person name="Adiconis X."/>
            <person name="Fan L."/>
            <person name="Levin J.Z."/>
            <person name="Mitchell T.K."/>
            <person name="Okubara P.A."/>
            <person name="Farman M.L."/>
            <person name="Kohn L.M."/>
            <person name="Birren B."/>
            <person name="Ma L.-J."/>
            <person name="Dean R.A."/>
        </authorList>
    </citation>
    <scope>NUCLEOTIDE SEQUENCE</scope>
    <source>
        <strain evidence="3">R3-111a-1</strain>
    </source>
</reference>
<feature type="compositionally biased region" description="Basic and acidic residues" evidence="1">
    <location>
        <begin position="338"/>
        <end position="494"/>
    </location>
</feature>
<name>J3NW99_GAET3</name>
<dbReference type="GeneID" id="20346022"/>
<dbReference type="Proteomes" id="UP000006039">
    <property type="component" value="Unassembled WGS sequence"/>
</dbReference>
<dbReference type="EMBL" id="GL385397">
    <property type="protein sequence ID" value="EJT75631.1"/>
    <property type="molecule type" value="Genomic_DNA"/>
</dbReference>
<dbReference type="EnsemblFungi" id="EJT75631">
    <property type="protein sequence ID" value="EJT75631"/>
    <property type="gene ID" value="GGTG_05564"/>
</dbReference>
<feature type="compositionally biased region" description="Polar residues" evidence="1">
    <location>
        <begin position="511"/>
        <end position="535"/>
    </location>
</feature>
<protein>
    <submittedName>
        <fullName evidence="2 3">Uncharacterized protein</fullName>
    </submittedName>
</protein>
<gene>
    <name evidence="3" type="primary">20346022</name>
    <name evidence="2" type="ORF">GGTG_05564</name>
</gene>
<dbReference type="HOGENOM" id="CLU_440075_0_0_1"/>